<evidence type="ECO:0000256" key="2">
    <source>
        <dbReference type="ARBA" id="ARBA00022741"/>
    </source>
</evidence>
<dbReference type="EMBL" id="BOOY01000044">
    <property type="protein sequence ID" value="GIJ06702.1"/>
    <property type="molecule type" value="Genomic_DNA"/>
</dbReference>
<dbReference type="Gene3D" id="3.40.50.620">
    <property type="entry name" value="HUPs"/>
    <property type="match status" value="2"/>
</dbReference>
<dbReference type="AlphaFoldDB" id="A0A8J4DLS3"/>
<keyword evidence="3" id="KW-0067">ATP-binding</keyword>
<dbReference type="InterPro" id="IPR006015">
    <property type="entry name" value="Universal_stress_UspA"/>
</dbReference>
<reference evidence="5" key="1">
    <citation type="submission" date="2021-01" db="EMBL/GenBank/DDBJ databases">
        <title>Whole genome shotgun sequence of Spirilliplanes yamanashiensis NBRC 15828.</title>
        <authorList>
            <person name="Komaki H."/>
            <person name="Tamura T."/>
        </authorList>
    </citation>
    <scope>NUCLEOTIDE SEQUENCE</scope>
    <source>
        <strain evidence="5">NBRC 15828</strain>
    </source>
</reference>
<gene>
    <name evidence="5" type="ORF">Sya03_60540</name>
</gene>
<keyword evidence="2" id="KW-0547">Nucleotide-binding</keyword>
<comment type="caution">
    <text evidence="5">The sequence shown here is derived from an EMBL/GenBank/DDBJ whole genome shotgun (WGS) entry which is preliminary data.</text>
</comment>
<sequence length="268" mass="27488">MDDEIVVGVDGRFRTRAAVCWAAREAAARQLPVRLIAVYPGGPPAGLTGAFDRAARALAAAELLTRGEAPGPAVRRTVARGAAGDVLVAASRDAALLVVGGRGRPGSVGHRVAAHATVPVAVVRGRDAGGPVVVGADGSPAGERAVAAAFEFAGLHGCGLIAVRSWVPEAPALDDDGLPLLYEPEERPAVERWALGETIARWRDKFPNVPVEPEVSGRNAADALIALSAAARLVVVGHRTGPAAARTLGSVSLHVLHHARCPVLITHG</sequence>
<evidence type="ECO:0000256" key="3">
    <source>
        <dbReference type="ARBA" id="ARBA00022840"/>
    </source>
</evidence>
<proteinExistence type="inferred from homology"/>
<dbReference type="InterPro" id="IPR006016">
    <property type="entry name" value="UspA"/>
</dbReference>
<evidence type="ECO:0000256" key="1">
    <source>
        <dbReference type="ARBA" id="ARBA00008791"/>
    </source>
</evidence>
<comment type="similarity">
    <text evidence="1">Belongs to the universal stress protein A family.</text>
</comment>
<name>A0A8J4DLS3_9ACTN</name>
<evidence type="ECO:0000313" key="5">
    <source>
        <dbReference type="EMBL" id="GIJ06702.1"/>
    </source>
</evidence>
<keyword evidence="6" id="KW-1185">Reference proteome</keyword>
<organism evidence="5 6">
    <name type="scientific">Spirilliplanes yamanashiensis</name>
    <dbReference type="NCBI Taxonomy" id="42233"/>
    <lineage>
        <taxon>Bacteria</taxon>
        <taxon>Bacillati</taxon>
        <taxon>Actinomycetota</taxon>
        <taxon>Actinomycetes</taxon>
        <taxon>Micromonosporales</taxon>
        <taxon>Micromonosporaceae</taxon>
        <taxon>Spirilliplanes</taxon>
    </lineage>
</organism>
<dbReference type="PRINTS" id="PR01438">
    <property type="entry name" value="UNVRSLSTRESS"/>
</dbReference>
<feature type="domain" description="UspA" evidence="4">
    <location>
        <begin position="4"/>
        <end position="124"/>
    </location>
</feature>
<accession>A0A8J4DLS3</accession>
<feature type="domain" description="UspA" evidence="4">
    <location>
        <begin position="131"/>
        <end position="266"/>
    </location>
</feature>
<dbReference type="Proteomes" id="UP000652013">
    <property type="component" value="Unassembled WGS sequence"/>
</dbReference>
<dbReference type="RefSeq" id="WP_203941867.1">
    <property type="nucleotide sequence ID" value="NZ_BAAAGJ010000021.1"/>
</dbReference>
<dbReference type="Pfam" id="PF00582">
    <property type="entry name" value="Usp"/>
    <property type="match status" value="2"/>
</dbReference>
<dbReference type="SUPFAM" id="SSF52402">
    <property type="entry name" value="Adenine nucleotide alpha hydrolases-like"/>
    <property type="match status" value="2"/>
</dbReference>
<dbReference type="PANTHER" id="PTHR46268:SF27">
    <property type="entry name" value="UNIVERSAL STRESS PROTEIN RV2623"/>
    <property type="match status" value="1"/>
</dbReference>
<evidence type="ECO:0000259" key="4">
    <source>
        <dbReference type="Pfam" id="PF00582"/>
    </source>
</evidence>
<dbReference type="GO" id="GO:0005524">
    <property type="term" value="F:ATP binding"/>
    <property type="evidence" value="ECO:0007669"/>
    <property type="project" value="UniProtKB-KW"/>
</dbReference>
<dbReference type="InterPro" id="IPR014729">
    <property type="entry name" value="Rossmann-like_a/b/a_fold"/>
</dbReference>
<dbReference type="PANTHER" id="PTHR46268">
    <property type="entry name" value="STRESS RESPONSE PROTEIN NHAX"/>
    <property type="match status" value="1"/>
</dbReference>
<evidence type="ECO:0000313" key="6">
    <source>
        <dbReference type="Proteomes" id="UP000652013"/>
    </source>
</evidence>
<protein>
    <recommendedName>
        <fullName evidence="4">UspA domain-containing protein</fullName>
    </recommendedName>
</protein>